<dbReference type="Proteomes" id="UP000218334">
    <property type="component" value="Unassembled WGS sequence"/>
</dbReference>
<keyword evidence="2" id="KW-1185">Reference proteome</keyword>
<organism evidence="1 2">
    <name type="scientific">Armillaria solidipes</name>
    <dbReference type="NCBI Taxonomy" id="1076256"/>
    <lineage>
        <taxon>Eukaryota</taxon>
        <taxon>Fungi</taxon>
        <taxon>Dikarya</taxon>
        <taxon>Basidiomycota</taxon>
        <taxon>Agaricomycotina</taxon>
        <taxon>Agaricomycetes</taxon>
        <taxon>Agaricomycetidae</taxon>
        <taxon>Agaricales</taxon>
        <taxon>Marasmiineae</taxon>
        <taxon>Physalacriaceae</taxon>
        <taxon>Armillaria</taxon>
    </lineage>
</organism>
<gene>
    <name evidence="1" type="ORF">ARMSODRAFT_62662</name>
</gene>
<evidence type="ECO:0000313" key="2">
    <source>
        <dbReference type="Proteomes" id="UP000218334"/>
    </source>
</evidence>
<dbReference type="AlphaFoldDB" id="A0A2H3C2M9"/>
<protein>
    <submittedName>
        <fullName evidence="1">Uncharacterized protein</fullName>
    </submittedName>
</protein>
<accession>A0A2H3C2M9</accession>
<reference evidence="2" key="1">
    <citation type="journal article" date="2017" name="Nat. Ecol. Evol.">
        <title>Genome expansion and lineage-specific genetic innovations in the forest pathogenic fungi Armillaria.</title>
        <authorList>
            <person name="Sipos G."/>
            <person name="Prasanna A.N."/>
            <person name="Walter M.C."/>
            <person name="O'Connor E."/>
            <person name="Balint B."/>
            <person name="Krizsan K."/>
            <person name="Kiss B."/>
            <person name="Hess J."/>
            <person name="Varga T."/>
            <person name="Slot J."/>
            <person name="Riley R."/>
            <person name="Boka B."/>
            <person name="Rigling D."/>
            <person name="Barry K."/>
            <person name="Lee J."/>
            <person name="Mihaltcheva S."/>
            <person name="LaButti K."/>
            <person name="Lipzen A."/>
            <person name="Waldron R."/>
            <person name="Moloney N.M."/>
            <person name="Sperisen C."/>
            <person name="Kredics L."/>
            <person name="Vagvoelgyi C."/>
            <person name="Patrignani A."/>
            <person name="Fitzpatrick D."/>
            <person name="Nagy I."/>
            <person name="Doyle S."/>
            <person name="Anderson J.B."/>
            <person name="Grigoriev I.V."/>
            <person name="Gueldener U."/>
            <person name="Muensterkoetter M."/>
            <person name="Nagy L.G."/>
        </authorList>
    </citation>
    <scope>NUCLEOTIDE SEQUENCE [LARGE SCALE GENOMIC DNA]</scope>
    <source>
        <strain evidence="2">28-4</strain>
    </source>
</reference>
<name>A0A2H3C2M9_9AGAR</name>
<sequence>MYGAAPESFRRGGVCTLRLGLQRNVNFCCRFARSPKGMRVYNVSTCRGNRMGRGTRRRQPSEQANDNRRRFKCRFEIVRLSHVLVVSRSDKGPGQSSVKSWTSRLMFGRSRELNDEDVTTKECPWSQRLILVVAEPRGKACPTADPDRIRRCLCSRPCRIFKPCGWLLIRTISPRSSSVLNAYATTSHC</sequence>
<dbReference type="EMBL" id="KZ293424">
    <property type="protein sequence ID" value="PBK71077.1"/>
    <property type="molecule type" value="Genomic_DNA"/>
</dbReference>
<proteinExistence type="predicted"/>
<evidence type="ECO:0000313" key="1">
    <source>
        <dbReference type="EMBL" id="PBK71077.1"/>
    </source>
</evidence>